<dbReference type="EMBL" id="CM047908">
    <property type="protein sequence ID" value="KAJ0081566.1"/>
    <property type="molecule type" value="Genomic_DNA"/>
</dbReference>
<dbReference type="Proteomes" id="UP001164250">
    <property type="component" value="Chromosome 12"/>
</dbReference>
<keyword evidence="2" id="KW-1185">Reference proteome</keyword>
<reference evidence="2" key="1">
    <citation type="journal article" date="2023" name="G3 (Bethesda)">
        <title>Genome assembly and association tests identify interacting loci associated with vigor, precocity, and sex in interspecific pistachio rootstocks.</title>
        <authorList>
            <person name="Palmer W."/>
            <person name="Jacygrad E."/>
            <person name="Sagayaradj S."/>
            <person name="Cavanaugh K."/>
            <person name="Han R."/>
            <person name="Bertier L."/>
            <person name="Beede B."/>
            <person name="Kafkas S."/>
            <person name="Golino D."/>
            <person name="Preece J."/>
            <person name="Michelmore R."/>
        </authorList>
    </citation>
    <scope>NUCLEOTIDE SEQUENCE [LARGE SCALE GENOMIC DNA]</scope>
</reference>
<name>A0ACC1A5V1_9ROSI</name>
<proteinExistence type="predicted"/>
<comment type="caution">
    <text evidence="1">The sequence shown here is derived from an EMBL/GenBank/DDBJ whole genome shotgun (WGS) entry which is preliminary data.</text>
</comment>
<gene>
    <name evidence="1" type="ORF">Patl1_11525</name>
</gene>
<sequence length="135" mass="15383">MNSTNRYLDQFCTDLLFQDKDTDKVFYGLDDIEGESEIIIVEGEMDKLSMEEVAFVIVSVPNGAPAQVSTKDLPPEDKASCIILATDGDLPGQALAEELARRLGKERCWRVKWPKSYEVNHFKDTNEVRYQCLYI</sequence>
<organism evidence="1 2">
    <name type="scientific">Pistacia atlantica</name>
    <dbReference type="NCBI Taxonomy" id="434234"/>
    <lineage>
        <taxon>Eukaryota</taxon>
        <taxon>Viridiplantae</taxon>
        <taxon>Streptophyta</taxon>
        <taxon>Embryophyta</taxon>
        <taxon>Tracheophyta</taxon>
        <taxon>Spermatophyta</taxon>
        <taxon>Magnoliopsida</taxon>
        <taxon>eudicotyledons</taxon>
        <taxon>Gunneridae</taxon>
        <taxon>Pentapetalae</taxon>
        <taxon>rosids</taxon>
        <taxon>malvids</taxon>
        <taxon>Sapindales</taxon>
        <taxon>Anacardiaceae</taxon>
        <taxon>Pistacia</taxon>
    </lineage>
</organism>
<accession>A0ACC1A5V1</accession>
<evidence type="ECO:0000313" key="1">
    <source>
        <dbReference type="EMBL" id="KAJ0081566.1"/>
    </source>
</evidence>
<evidence type="ECO:0000313" key="2">
    <source>
        <dbReference type="Proteomes" id="UP001164250"/>
    </source>
</evidence>
<protein>
    <submittedName>
        <fullName evidence="1">Uncharacterized protein</fullName>
    </submittedName>
</protein>